<dbReference type="PANTHER" id="PTHR46830">
    <property type="entry name" value="TRANSFERASE, PUTATIVE-RELATED"/>
    <property type="match status" value="1"/>
</dbReference>
<dbReference type="AlphaFoldDB" id="A0AAD8AIU5"/>
<protein>
    <recommendedName>
        <fullName evidence="3">Glycosyltransferase</fullName>
    </recommendedName>
</protein>
<dbReference type="Proteomes" id="UP001233999">
    <property type="component" value="Unassembled WGS sequence"/>
</dbReference>
<dbReference type="PANTHER" id="PTHR46830:SF1">
    <property type="entry name" value="ALPHA-1,4-N-ACETYLGLUCOSAMINYLTRANSFERASE"/>
    <property type="match status" value="1"/>
</dbReference>
<evidence type="ECO:0008006" key="3">
    <source>
        <dbReference type="Google" id="ProtNLM"/>
    </source>
</evidence>
<sequence>AFRNQKPERIYFHTDVKEFTGPHWIKIRDTLGSVLHFTNVTLPTEIYGTKFTFPYYVYHASDVTRIRILMEYGGIFLDNDSYIVKSLDPFRRYEMTVGVTDGDFLGTQVLIANKDARFLKLWLESYRDYQPHSFYFNAGQKPMNEIIVRKPELVHSLDCLLGVRGLTRGLYIWDTWNNWRRYYSIHLVIRHRHLLDTWWNFFKWMTIDENNICDYPHPFGEMAREVYSDFCTKSQKN</sequence>
<dbReference type="InterPro" id="IPR007577">
    <property type="entry name" value="GlycoTrfase_DXD_sugar-bd_CS"/>
</dbReference>
<evidence type="ECO:0000313" key="1">
    <source>
        <dbReference type="EMBL" id="KAJ9599988.1"/>
    </source>
</evidence>
<dbReference type="Pfam" id="PF04488">
    <property type="entry name" value="Gly_transf_sug"/>
    <property type="match status" value="1"/>
</dbReference>
<accession>A0AAD8AIU5</accession>
<organism evidence="1 2">
    <name type="scientific">Diploptera punctata</name>
    <name type="common">Pacific beetle cockroach</name>
    <dbReference type="NCBI Taxonomy" id="6984"/>
    <lineage>
        <taxon>Eukaryota</taxon>
        <taxon>Metazoa</taxon>
        <taxon>Ecdysozoa</taxon>
        <taxon>Arthropoda</taxon>
        <taxon>Hexapoda</taxon>
        <taxon>Insecta</taxon>
        <taxon>Pterygota</taxon>
        <taxon>Neoptera</taxon>
        <taxon>Polyneoptera</taxon>
        <taxon>Dictyoptera</taxon>
        <taxon>Blattodea</taxon>
        <taxon>Blaberoidea</taxon>
        <taxon>Blaberidae</taxon>
        <taxon>Diplopterinae</taxon>
        <taxon>Diploptera</taxon>
    </lineage>
</organism>
<dbReference type="EMBL" id="JASPKZ010000460">
    <property type="protein sequence ID" value="KAJ9599988.1"/>
    <property type="molecule type" value="Genomic_DNA"/>
</dbReference>
<dbReference type="Gene3D" id="3.90.550.20">
    <property type="match status" value="1"/>
</dbReference>
<dbReference type="InterPro" id="IPR029044">
    <property type="entry name" value="Nucleotide-diphossugar_trans"/>
</dbReference>
<reference evidence="1" key="2">
    <citation type="submission" date="2023-05" db="EMBL/GenBank/DDBJ databases">
        <authorList>
            <person name="Fouks B."/>
        </authorList>
    </citation>
    <scope>NUCLEOTIDE SEQUENCE</scope>
    <source>
        <strain evidence="1">Stay&amp;Tobe</strain>
        <tissue evidence="1">Testes</tissue>
    </source>
</reference>
<name>A0AAD8AIU5_DIPPU</name>
<gene>
    <name evidence="1" type="ORF">L9F63_009698</name>
</gene>
<evidence type="ECO:0000313" key="2">
    <source>
        <dbReference type="Proteomes" id="UP001233999"/>
    </source>
</evidence>
<reference evidence="1" key="1">
    <citation type="journal article" date="2023" name="IScience">
        <title>Live-bearing cockroach genome reveals convergent evolutionary mechanisms linked to viviparity in insects and beyond.</title>
        <authorList>
            <person name="Fouks B."/>
            <person name="Harrison M.C."/>
            <person name="Mikhailova A.A."/>
            <person name="Marchal E."/>
            <person name="English S."/>
            <person name="Carruthers M."/>
            <person name="Jennings E.C."/>
            <person name="Chiamaka E.L."/>
            <person name="Frigard R.A."/>
            <person name="Pippel M."/>
            <person name="Attardo G.M."/>
            <person name="Benoit J.B."/>
            <person name="Bornberg-Bauer E."/>
            <person name="Tobe S.S."/>
        </authorList>
    </citation>
    <scope>NUCLEOTIDE SEQUENCE</scope>
    <source>
        <strain evidence="1">Stay&amp;Tobe</strain>
    </source>
</reference>
<feature type="non-terminal residue" evidence="1">
    <location>
        <position position="1"/>
    </location>
</feature>
<keyword evidence="2" id="KW-1185">Reference proteome</keyword>
<dbReference type="SUPFAM" id="SSF53448">
    <property type="entry name" value="Nucleotide-diphospho-sugar transferases"/>
    <property type="match status" value="1"/>
</dbReference>
<proteinExistence type="predicted"/>
<comment type="caution">
    <text evidence="1">The sequence shown here is derived from an EMBL/GenBank/DDBJ whole genome shotgun (WGS) entry which is preliminary data.</text>
</comment>